<keyword evidence="10" id="KW-1185">Reference proteome</keyword>
<keyword evidence="2 7" id="KW-0812">Transmembrane</keyword>
<dbReference type="Proteomes" id="UP000277212">
    <property type="component" value="Unassembled WGS sequence"/>
</dbReference>
<dbReference type="InterPro" id="IPR049326">
    <property type="entry name" value="Rhodopsin_dom_fungi"/>
</dbReference>
<dbReference type="PANTHER" id="PTHR33048">
    <property type="entry name" value="PTH11-LIKE INTEGRAL MEMBRANE PROTEIN (AFU_ORTHOLOGUE AFUA_5G11245)"/>
    <property type="match status" value="1"/>
</dbReference>
<dbReference type="Pfam" id="PF20684">
    <property type="entry name" value="Fung_rhodopsin"/>
    <property type="match status" value="1"/>
</dbReference>
<evidence type="ECO:0000256" key="2">
    <source>
        <dbReference type="ARBA" id="ARBA00022692"/>
    </source>
</evidence>
<keyword evidence="3 7" id="KW-1133">Transmembrane helix</keyword>
<dbReference type="STRING" id="2010991.A0A3M2QLB8"/>
<proteinExistence type="inferred from homology"/>
<comment type="similarity">
    <text evidence="5">Belongs to the SAT4 family.</text>
</comment>
<protein>
    <recommendedName>
        <fullName evidence="8">Rhodopsin domain-containing protein</fullName>
    </recommendedName>
</protein>
<gene>
    <name evidence="9" type="ORF">CDV36_016547</name>
</gene>
<dbReference type="PROSITE" id="PS51257">
    <property type="entry name" value="PROKAR_LIPOPROTEIN"/>
    <property type="match status" value="1"/>
</dbReference>
<evidence type="ECO:0000256" key="1">
    <source>
        <dbReference type="ARBA" id="ARBA00004141"/>
    </source>
</evidence>
<comment type="subcellular location">
    <subcellularLocation>
        <location evidence="1">Membrane</location>
        <topology evidence="1">Multi-pass membrane protein</topology>
    </subcellularLocation>
</comment>
<evidence type="ECO:0000256" key="4">
    <source>
        <dbReference type="ARBA" id="ARBA00023136"/>
    </source>
</evidence>
<dbReference type="PANTHER" id="PTHR33048:SF2">
    <property type="entry name" value="SRPK"/>
    <property type="match status" value="1"/>
</dbReference>
<dbReference type="EMBL" id="NKUJ01001144">
    <property type="protein sequence ID" value="RMI93538.1"/>
    <property type="molecule type" value="Genomic_DNA"/>
</dbReference>
<evidence type="ECO:0000259" key="8">
    <source>
        <dbReference type="Pfam" id="PF20684"/>
    </source>
</evidence>
<evidence type="ECO:0000256" key="7">
    <source>
        <dbReference type="SAM" id="Phobius"/>
    </source>
</evidence>
<sequence length="262" mass="28202">MALKIDVGLAAVGVTFLGVFLTILCSCWPIYRKWQIYPDPGNICYPAVSHVQVWTSFWANLSTDLYIMSIPLPMIWSARIPGAKKFVLLVVFCGGLITMTFGGLRSGSILSGGAEGPRWAATWSCRESFVAMLVTNLPILIPLIRHGVRRVGASLGCSTHGGPGPGRTPPGVEESADGFQLTTIGGGRGKKATFKHPLSLPGTTFYERYGSEDNIAVGSQKRTGAMPRRGDGKLGKGITATTRWEVERDEVGEDGLLMATER</sequence>
<dbReference type="AlphaFoldDB" id="A0A3M2QLB8"/>
<name>A0A3M2QLB8_9HYPO</name>
<evidence type="ECO:0000313" key="10">
    <source>
        <dbReference type="Proteomes" id="UP000277212"/>
    </source>
</evidence>
<reference evidence="9 10" key="1">
    <citation type="submission" date="2017-06" db="EMBL/GenBank/DDBJ databases">
        <title>Comparative genomic analysis of Ambrosia Fusariam Clade fungi.</title>
        <authorList>
            <person name="Stajich J.E."/>
            <person name="Carrillo J."/>
            <person name="Kijimoto T."/>
            <person name="Eskalen A."/>
            <person name="O'Donnell K."/>
            <person name="Kasson M."/>
        </authorList>
    </citation>
    <scope>NUCLEOTIDE SEQUENCE [LARGE SCALE GENOMIC DNA]</scope>
    <source>
        <strain evidence="9">UCR3666</strain>
    </source>
</reference>
<organism evidence="9 10">
    <name type="scientific">Fusarium kuroshium</name>
    <dbReference type="NCBI Taxonomy" id="2010991"/>
    <lineage>
        <taxon>Eukaryota</taxon>
        <taxon>Fungi</taxon>
        <taxon>Dikarya</taxon>
        <taxon>Ascomycota</taxon>
        <taxon>Pezizomycotina</taxon>
        <taxon>Sordariomycetes</taxon>
        <taxon>Hypocreomycetidae</taxon>
        <taxon>Hypocreales</taxon>
        <taxon>Nectriaceae</taxon>
        <taxon>Fusarium</taxon>
        <taxon>Fusarium solani species complex</taxon>
    </lineage>
</organism>
<evidence type="ECO:0000256" key="5">
    <source>
        <dbReference type="ARBA" id="ARBA00038359"/>
    </source>
</evidence>
<feature type="domain" description="Rhodopsin" evidence="8">
    <location>
        <begin position="9"/>
        <end position="145"/>
    </location>
</feature>
<dbReference type="InterPro" id="IPR052337">
    <property type="entry name" value="SAT4-like"/>
</dbReference>
<dbReference type="OrthoDB" id="2988756at2759"/>
<keyword evidence="4 7" id="KW-0472">Membrane</keyword>
<feature type="transmembrane region" description="Helical" evidence="7">
    <location>
        <begin position="7"/>
        <end position="31"/>
    </location>
</feature>
<evidence type="ECO:0000256" key="6">
    <source>
        <dbReference type="SAM" id="MobiDB-lite"/>
    </source>
</evidence>
<feature type="transmembrane region" description="Helical" evidence="7">
    <location>
        <begin position="86"/>
        <end position="108"/>
    </location>
</feature>
<accession>A0A3M2QLB8</accession>
<evidence type="ECO:0000313" key="9">
    <source>
        <dbReference type="EMBL" id="RMI93538.1"/>
    </source>
</evidence>
<dbReference type="GO" id="GO:0016020">
    <property type="term" value="C:membrane"/>
    <property type="evidence" value="ECO:0007669"/>
    <property type="project" value="UniProtKB-SubCell"/>
</dbReference>
<feature type="region of interest" description="Disordered" evidence="6">
    <location>
        <begin position="220"/>
        <end position="241"/>
    </location>
</feature>
<evidence type="ECO:0000256" key="3">
    <source>
        <dbReference type="ARBA" id="ARBA00022989"/>
    </source>
</evidence>
<comment type="caution">
    <text evidence="9">The sequence shown here is derived from an EMBL/GenBank/DDBJ whole genome shotgun (WGS) entry which is preliminary data.</text>
</comment>